<name>A0A318JRD9_9NOCA</name>
<evidence type="ECO:0000313" key="2">
    <source>
        <dbReference type="EMBL" id="PXX57416.1"/>
    </source>
</evidence>
<reference evidence="2 3" key="1">
    <citation type="submission" date="2018-05" db="EMBL/GenBank/DDBJ databases">
        <title>Genomic Encyclopedia of Type Strains, Phase IV (KMG-IV): sequencing the most valuable type-strain genomes for metagenomic binning, comparative biology and taxonomic classification.</title>
        <authorList>
            <person name="Goeker M."/>
        </authorList>
    </citation>
    <scope>NUCLEOTIDE SEQUENCE [LARGE SCALE GENOMIC DNA]</scope>
    <source>
        <strain evidence="2 3">DSM 44704</strain>
    </source>
</reference>
<feature type="domain" description="VOC" evidence="1">
    <location>
        <begin position="8"/>
        <end position="132"/>
    </location>
</feature>
<keyword evidence="3" id="KW-1185">Reference proteome</keyword>
<dbReference type="Gene3D" id="3.30.720.110">
    <property type="match status" value="1"/>
</dbReference>
<dbReference type="InterPro" id="IPR037523">
    <property type="entry name" value="VOC_core"/>
</dbReference>
<evidence type="ECO:0000259" key="1">
    <source>
        <dbReference type="PROSITE" id="PS51819"/>
    </source>
</evidence>
<organism evidence="2 3">
    <name type="scientific">Nocardia tenerifensis</name>
    <dbReference type="NCBI Taxonomy" id="228006"/>
    <lineage>
        <taxon>Bacteria</taxon>
        <taxon>Bacillati</taxon>
        <taxon>Actinomycetota</taxon>
        <taxon>Actinomycetes</taxon>
        <taxon>Mycobacteriales</taxon>
        <taxon>Nocardiaceae</taxon>
        <taxon>Nocardia</taxon>
    </lineage>
</organism>
<dbReference type="Pfam" id="PF00903">
    <property type="entry name" value="Glyoxalase"/>
    <property type="match status" value="1"/>
</dbReference>
<dbReference type="OrthoDB" id="9795306at2"/>
<sequence length="151" mass="16348">MVDPIPPGQHSLTAYLAVEDARSAIRFYVDAFGAVELYVGESPSGRIDHAELRIGDSSLVLVEPSEGNPLLPAAQPGTSVGLRLYLADVDAVHAEAVRLGARAFSPVKDLFYGDRSGTIVDPFGHVWILCTRTENLTLEEIQERARKLYGG</sequence>
<dbReference type="PANTHER" id="PTHR34109:SF1">
    <property type="entry name" value="VOC DOMAIN-CONTAINING PROTEIN"/>
    <property type="match status" value="1"/>
</dbReference>
<evidence type="ECO:0000313" key="3">
    <source>
        <dbReference type="Proteomes" id="UP000247569"/>
    </source>
</evidence>
<dbReference type="AlphaFoldDB" id="A0A318JRD9"/>
<dbReference type="InterPro" id="IPR029068">
    <property type="entry name" value="Glyas_Bleomycin-R_OHBP_Dase"/>
</dbReference>
<protein>
    <submittedName>
        <fullName evidence="2">PhnB protein</fullName>
    </submittedName>
</protein>
<gene>
    <name evidence="2" type="ORF">DFR70_11871</name>
</gene>
<dbReference type="Gene3D" id="3.30.720.120">
    <property type="match status" value="1"/>
</dbReference>
<dbReference type="CDD" id="cd07246">
    <property type="entry name" value="VOC_like"/>
    <property type="match status" value="1"/>
</dbReference>
<proteinExistence type="predicted"/>
<comment type="caution">
    <text evidence="2">The sequence shown here is derived from an EMBL/GenBank/DDBJ whole genome shotgun (WGS) entry which is preliminary data.</text>
</comment>
<accession>A0A318JRD9</accession>
<dbReference type="PROSITE" id="PS51819">
    <property type="entry name" value="VOC"/>
    <property type="match status" value="1"/>
</dbReference>
<dbReference type="RefSeq" id="WP_040735227.1">
    <property type="nucleotide sequence ID" value="NZ_QJKF01000018.1"/>
</dbReference>
<dbReference type="Proteomes" id="UP000247569">
    <property type="component" value="Unassembled WGS sequence"/>
</dbReference>
<dbReference type="SUPFAM" id="SSF54593">
    <property type="entry name" value="Glyoxalase/Bleomycin resistance protein/Dihydroxybiphenyl dioxygenase"/>
    <property type="match status" value="1"/>
</dbReference>
<dbReference type="InterPro" id="IPR004360">
    <property type="entry name" value="Glyas_Fos-R_dOase_dom"/>
</dbReference>
<dbReference type="PANTHER" id="PTHR34109">
    <property type="entry name" value="BNAUNNG04460D PROTEIN-RELATED"/>
    <property type="match status" value="1"/>
</dbReference>
<dbReference type="EMBL" id="QJKF01000018">
    <property type="protein sequence ID" value="PXX57416.1"/>
    <property type="molecule type" value="Genomic_DNA"/>
</dbReference>